<dbReference type="AlphaFoldDB" id="A0A9P0LNA3"/>
<keyword evidence="3" id="KW-1185">Reference proteome</keyword>
<name>A0A9P0LNA3_ACAOB</name>
<comment type="caution">
    <text evidence="2">The sequence shown here is derived from an EMBL/GenBank/DDBJ whole genome shotgun (WGS) entry which is preliminary data.</text>
</comment>
<reference evidence="2" key="1">
    <citation type="submission" date="2022-03" db="EMBL/GenBank/DDBJ databases">
        <authorList>
            <person name="Sayadi A."/>
        </authorList>
    </citation>
    <scope>NUCLEOTIDE SEQUENCE</scope>
</reference>
<evidence type="ECO:0000256" key="1">
    <source>
        <dbReference type="SAM" id="MobiDB-lite"/>
    </source>
</evidence>
<accession>A0A9P0LNA3</accession>
<feature type="compositionally biased region" description="Polar residues" evidence="1">
    <location>
        <begin position="48"/>
        <end position="61"/>
    </location>
</feature>
<organism evidence="2 3">
    <name type="scientific">Acanthoscelides obtectus</name>
    <name type="common">Bean weevil</name>
    <name type="synonym">Bruchus obtectus</name>
    <dbReference type="NCBI Taxonomy" id="200917"/>
    <lineage>
        <taxon>Eukaryota</taxon>
        <taxon>Metazoa</taxon>
        <taxon>Ecdysozoa</taxon>
        <taxon>Arthropoda</taxon>
        <taxon>Hexapoda</taxon>
        <taxon>Insecta</taxon>
        <taxon>Pterygota</taxon>
        <taxon>Neoptera</taxon>
        <taxon>Endopterygota</taxon>
        <taxon>Coleoptera</taxon>
        <taxon>Polyphaga</taxon>
        <taxon>Cucujiformia</taxon>
        <taxon>Chrysomeloidea</taxon>
        <taxon>Chrysomelidae</taxon>
        <taxon>Bruchinae</taxon>
        <taxon>Bruchini</taxon>
        <taxon>Acanthoscelides</taxon>
    </lineage>
</organism>
<gene>
    <name evidence="2" type="ORF">ACAOBT_LOCUS25344</name>
</gene>
<sequence length="97" mass="10724">MEISLAQRYINDILFRLDMSLLAADLQTIQMPHPPSTSSSSFTSPTSYVSQDTCCSNPSTPSASLEVVGDVQLEQQLESRDTMSNDIRDFVANYTTL</sequence>
<evidence type="ECO:0000313" key="2">
    <source>
        <dbReference type="EMBL" id="CAH2000083.1"/>
    </source>
</evidence>
<dbReference type="EMBL" id="CAKOFQ010007389">
    <property type="protein sequence ID" value="CAH2000083.1"/>
    <property type="molecule type" value="Genomic_DNA"/>
</dbReference>
<evidence type="ECO:0000313" key="3">
    <source>
        <dbReference type="Proteomes" id="UP001152888"/>
    </source>
</evidence>
<protein>
    <submittedName>
        <fullName evidence="2">Uncharacterized protein</fullName>
    </submittedName>
</protein>
<feature type="region of interest" description="Disordered" evidence="1">
    <location>
        <begin position="30"/>
        <end position="61"/>
    </location>
</feature>
<proteinExistence type="predicted"/>
<dbReference type="Proteomes" id="UP001152888">
    <property type="component" value="Unassembled WGS sequence"/>
</dbReference>
<feature type="compositionally biased region" description="Low complexity" evidence="1">
    <location>
        <begin position="36"/>
        <end position="47"/>
    </location>
</feature>